<dbReference type="RefSeq" id="WP_380858377.1">
    <property type="nucleotide sequence ID" value="NZ_JBHRXV010000004.1"/>
</dbReference>
<evidence type="ECO:0000256" key="7">
    <source>
        <dbReference type="ARBA" id="ARBA00022927"/>
    </source>
</evidence>
<keyword evidence="6" id="KW-0812">Transmembrane</keyword>
<dbReference type="SUPFAM" id="SSF74653">
    <property type="entry name" value="TolA/TonB C-terminal domain"/>
    <property type="match status" value="1"/>
</dbReference>
<evidence type="ECO:0000313" key="12">
    <source>
        <dbReference type="EMBL" id="MFC3712116.1"/>
    </source>
</evidence>
<dbReference type="InterPro" id="IPR037682">
    <property type="entry name" value="TonB_C"/>
</dbReference>
<feature type="compositionally biased region" description="Pro residues" evidence="10">
    <location>
        <begin position="52"/>
        <end position="61"/>
    </location>
</feature>
<feature type="domain" description="TonB C-terminal" evidence="11">
    <location>
        <begin position="146"/>
        <end position="240"/>
    </location>
</feature>
<evidence type="ECO:0000256" key="10">
    <source>
        <dbReference type="SAM" id="MobiDB-lite"/>
    </source>
</evidence>
<proteinExistence type="inferred from homology"/>
<dbReference type="InterPro" id="IPR051045">
    <property type="entry name" value="TonB-dependent_transducer"/>
</dbReference>
<dbReference type="PANTHER" id="PTHR33446:SF2">
    <property type="entry name" value="PROTEIN TONB"/>
    <property type="match status" value="1"/>
</dbReference>
<dbReference type="NCBIfam" id="TIGR01352">
    <property type="entry name" value="tonB_Cterm"/>
    <property type="match status" value="1"/>
</dbReference>
<keyword evidence="8" id="KW-1133">Transmembrane helix</keyword>
<evidence type="ECO:0000256" key="5">
    <source>
        <dbReference type="ARBA" id="ARBA00022519"/>
    </source>
</evidence>
<evidence type="ECO:0000256" key="9">
    <source>
        <dbReference type="ARBA" id="ARBA00023136"/>
    </source>
</evidence>
<dbReference type="PROSITE" id="PS52015">
    <property type="entry name" value="TONB_CTD"/>
    <property type="match status" value="1"/>
</dbReference>
<sequence>MAFADPGSHRSPATAAAVVVAHAAVVWLVATQSPVISPIVTQAMEVFEVPTPAPPVAPSPEPAKQAPNEAGEASAANKHAKPTEVVAPKPVVKVETPPPIVAAPVASSGREADAGATPVVGPGTGAGGVGQGLGSGGQGTGTGGGGGSAYWVSGRIRDRDYPRAASKARAGGAVVTNFEVGTDGRVSNCRVVQSSGRSDLDATTCALIEKRFRYKPALDANGRPVRSVEGWRQTWWLEPR</sequence>
<dbReference type="EMBL" id="JBHRXV010000004">
    <property type="protein sequence ID" value="MFC3712116.1"/>
    <property type="molecule type" value="Genomic_DNA"/>
</dbReference>
<keyword evidence="4" id="KW-1003">Cell membrane</keyword>
<evidence type="ECO:0000256" key="4">
    <source>
        <dbReference type="ARBA" id="ARBA00022475"/>
    </source>
</evidence>
<comment type="caution">
    <text evidence="12">The sequence shown here is derived from an EMBL/GenBank/DDBJ whole genome shotgun (WGS) entry which is preliminary data.</text>
</comment>
<evidence type="ECO:0000256" key="3">
    <source>
        <dbReference type="ARBA" id="ARBA00022448"/>
    </source>
</evidence>
<keyword evidence="7" id="KW-0653">Protein transport</keyword>
<evidence type="ECO:0000259" key="11">
    <source>
        <dbReference type="PROSITE" id="PS52015"/>
    </source>
</evidence>
<dbReference type="InterPro" id="IPR006260">
    <property type="entry name" value="TonB/TolA_C"/>
</dbReference>
<evidence type="ECO:0000256" key="1">
    <source>
        <dbReference type="ARBA" id="ARBA00004383"/>
    </source>
</evidence>
<comment type="similarity">
    <text evidence="2">Belongs to the TonB family.</text>
</comment>
<evidence type="ECO:0000313" key="13">
    <source>
        <dbReference type="Proteomes" id="UP001595615"/>
    </source>
</evidence>
<feature type="compositionally biased region" description="Gly residues" evidence="10">
    <location>
        <begin position="122"/>
        <end position="146"/>
    </location>
</feature>
<reference evidence="13" key="1">
    <citation type="journal article" date="2019" name="Int. J. Syst. Evol. Microbiol.">
        <title>The Global Catalogue of Microorganisms (GCM) 10K type strain sequencing project: providing services to taxonomists for standard genome sequencing and annotation.</title>
        <authorList>
            <consortium name="The Broad Institute Genomics Platform"/>
            <consortium name="The Broad Institute Genome Sequencing Center for Infectious Disease"/>
            <person name="Wu L."/>
            <person name="Ma J."/>
        </authorList>
    </citation>
    <scope>NUCLEOTIDE SEQUENCE [LARGE SCALE GENOMIC DNA]</scope>
    <source>
        <strain evidence="13">KCTC 42644</strain>
    </source>
</reference>
<feature type="region of interest" description="Disordered" evidence="10">
    <location>
        <begin position="106"/>
        <end position="146"/>
    </location>
</feature>
<protein>
    <submittedName>
        <fullName evidence="12">Energy transducer TonB</fullName>
    </submittedName>
</protein>
<dbReference type="Proteomes" id="UP001595615">
    <property type="component" value="Unassembled WGS sequence"/>
</dbReference>
<evidence type="ECO:0000256" key="2">
    <source>
        <dbReference type="ARBA" id="ARBA00006555"/>
    </source>
</evidence>
<dbReference type="PANTHER" id="PTHR33446">
    <property type="entry name" value="PROTEIN TONB-RELATED"/>
    <property type="match status" value="1"/>
</dbReference>
<name>A0ABV7X849_9SPHN</name>
<evidence type="ECO:0000256" key="6">
    <source>
        <dbReference type="ARBA" id="ARBA00022692"/>
    </source>
</evidence>
<gene>
    <name evidence="12" type="ORF">ACFOMD_06025</name>
</gene>
<keyword evidence="3" id="KW-0813">Transport</keyword>
<keyword evidence="13" id="KW-1185">Reference proteome</keyword>
<dbReference type="Gene3D" id="3.30.1150.10">
    <property type="match status" value="1"/>
</dbReference>
<keyword evidence="5" id="KW-0997">Cell inner membrane</keyword>
<feature type="region of interest" description="Disordered" evidence="10">
    <location>
        <begin position="52"/>
        <end position="87"/>
    </location>
</feature>
<keyword evidence="9" id="KW-0472">Membrane</keyword>
<dbReference type="Pfam" id="PF03544">
    <property type="entry name" value="TonB_C"/>
    <property type="match status" value="1"/>
</dbReference>
<evidence type="ECO:0000256" key="8">
    <source>
        <dbReference type="ARBA" id="ARBA00022989"/>
    </source>
</evidence>
<accession>A0ABV7X849</accession>
<organism evidence="12 13">
    <name type="scientific">Sphingoaurantiacus capsulatus</name>
    <dbReference type="NCBI Taxonomy" id="1771310"/>
    <lineage>
        <taxon>Bacteria</taxon>
        <taxon>Pseudomonadati</taxon>
        <taxon>Pseudomonadota</taxon>
        <taxon>Alphaproteobacteria</taxon>
        <taxon>Sphingomonadales</taxon>
        <taxon>Sphingosinicellaceae</taxon>
        <taxon>Sphingoaurantiacus</taxon>
    </lineage>
</organism>
<comment type="subcellular location">
    <subcellularLocation>
        <location evidence="1">Cell inner membrane</location>
        <topology evidence="1">Single-pass membrane protein</topology>
        <orientation evidence="1">Periplasmic side</orientation>
    </subcellularLocation>
</comment>